<evidence type="ECO:0000313" key="3">
    <source>
        <dbReference type="Proteomes" id="UP000799444"/>
    </source>
</evidence>
<dbReference type="OrthoDB" id="10649728at2759"/>
<reference evidence="2" key="1">
    <citation type="journal article" date="2020" name="Stud. Mycol.">
        <title>101 Dothideomycetes genomes: a test case for predicting lifestyles and emergence of pathogens.</title>
        <authorList>
            <person name="Haridas S."/>
            <person name="Albert R."/>
            <person name="Binder M."/>
            <person name="Bloem J."/>
            <person name="Labutti K."/>
            <person name="Salamov A."/>
            <person name="Andreopoulos B."/>
            <person name="Baker S."/>
            <person name="Barry K."/>
            <person name="Bills G."/>
            <person name="Bluhm B."/>
            <person name="Cannon C."/>
            <person name="Castanera R."/>
            <person name="Culley D."/>
            <person name="Daum C."/>
            <person name="Ezra D."/>
            <person name="Gonzalez J."/>
            <person name="Henrissat B."/>
            <person name="Kuo A."/>
            <person name="Liang C."/>
            <person name="Lipzen A."/>
            <person name="Lutzoni F."/>
            <person name="Magnuson J."/>
            <person name="Mondo S."/>
            <person name="Nolan M."/>
            <person name="Ohm R."/>
            <person name="Pangilinan J."/>
            <person name="Park H.-J."/>
            <person name="Ramirez L."/>
            <person name="Alfaro M."/>
            <person name="Sun H."/>
            <person name="Tritt A."/>
            <person name="Yoshinaga Y."/>
            <person name="Zwiers L.-H."/>
            <person name="Turgeon B."/>
            <person name="Goodwin S."/>
            <person name="Spatafora J."/>
            <person name="Crous P."/>
            <person name="Grigoriev I."/>
        </authorList>
    </citation>
    <scope>NUCLEOTIDE SEQUENCE</scope>
    <source>
        <strain evidence="2">CBS 125425</strain>
    </source>
</reference>
<comment type="caution">
    <text evidence="2">The sequence shown here is derived from an EMBL/GenBank/DDBJ whole genome shotgun (WGS) entry which is preliminary data.</text>
</comment>
<keyword evidence="1" id="KW-0472">Membrane</keyword>
<dbReference type="Proteomes" id="UP000799444">
    <property type="component" value="Unassembled WGS sequence"/>
</dbReference>
<organism evidence="2 3">
    <name type="scientific">Polyplosphaeria fusca</name>
    <dbReference type="NCBI Taxonomy" id="682080"/>
    <lineage>
        <taxon>Eukaryota</taxon>
        <taxon>Fungi</taxon>
        <taxon>Dikarya</taxon>
        <taxon>Ascomycota</taxon>
        <taxon>Pezizomycotina</taxon>
        <taxon>Dothideomycetes</taxon>
        <taxon>Pleosporomycetidae</taxon>
        <taxon>Pleosporales</taxon>
        <taxon>Tetraplosphaeriaceae</taxon>
        <taxon>Polyplosphaeria</taxon>
    </lineage>
</organism>
<accession>A0A9P4QRY6</accession>
<dbReference type="EMBL" id="ML996193">
    <property type="protein sequence ID" value="KAF2731574.1"/>
    <property type="molecule type" value="Genomic_DNA"/>
</dbReference>
<dbReference type="AlphaFoldDB" id="A0A9P4QRY6"/>
<keyword evidence="3" id="KW-1185">Reference proteome</keyword>
<sequence length="57" mass="6289">MFLVLSTPQLAFLDVAHGAFSMTWWPQLYWCMILVHMLAARAAGGARGGVRGRGRGR</sequence>
<evidence type="ECO:0000256" key="1">
    <source>
        <dbReference type="SAM" id="Phobius"/>
    </source>
</evidence>
<evidence type="ECO:0000313" key="2">
    <source>
        <dbReference type="EMBL" id="KAF2731574.1"/>
    </source>
</evidence>
<protein>
    <submittedName>
        <fullName evidence="2">Uncharacterized protein</fullName>
    </submittedName>
</protein>
<gene>
    <name evidence="2" type="ORF">EJ04DRAFT_366628</name>
</gene>
<proteinExistence type="predicted"/>
<name>A0A9P4QRY6_9PLEO</name>
<keyword evidence="1" id="KW-1133">Transmembrane helix</keyword>
<keyword evidence="1" id="KW-0812">Transmembrane</keyword>
<feature type="transmembrane region" description="Helical" evidence="1">
    <location>
        <begin position="28"/>
        <end position="50"/>
    </location>
</feature>